<name>A3VBG8_9RHOB</name>
<proteinExistence type="predicted"/>
<dbReference type="HOGENOM" id="CLU_1703050_0_0_5"/>
<dbReference type="AlphaFoldDB" id="A3VBG8"/>
<keyword evidence="2" id="KW-1185">Reference proteome</keyword>
<accession>A3VBG8</accession>
<reference evidence="1 2" key="1">
    <citation type="journal article" date="2010" name="J. Bacteriol.">
        <title>Genome sequences of Pelagibaca bermudensis HTCC2601T and Maritimibacter alkaliphilus HTCC2654T, the type strains of two marine Roseobacter genera.</title>
        <authorList>
            <person name="Thrash J.C."/>
            <person name="Cho J.C."/>
            <person name="Ferriera S."/>
            <person name="Johnson J."/>
            <person name="Vergin K.L."/>
            <person name="Giovannoni S.J."/>
        </authorList>
    </citation>
    <scope>NUCLEOTIDE SEQUENCE [LARGE SCALE GENOMIC DNA]</scope>
    <source>
        <strain evidence="1 2">HTCC2654</strain>
    </source>
</reference>
<protein>
    <submittedName>
        <fullName evidence="1">Uncharacterized protein</fullName>
    </submittedName>
</protein>
<dbReference type="RefSeq" id="WP_008333634.1">
    <property type="nucleotide sequence ID" value="NZ_CH902578.1"/>
</dbReference>
<dbReference type="OrthoDB" id="7873964at2"/>
<organism evidence="1 2">
    <name type="scientific">Maritimibacter alkaliphilus HTCC2654</name>
    <dbReference type="NCBI Taxonomy" id="314271"/>
    <lineage>
        <taxon>Bacteria</taxon>
        <taxon>Pseudomonadati</taxon>
        <taxon>Pseudomonadota</taxon>
        <taxon>Alphaproteobacteria</taxon>
        <taxon>Rhodobacterales</taxon>
        <taxon>Roseobacteraceae</taxon>
        <taxon>Maritimibacter</taxon>
    </lineage>
</organism>
<sequence>MTRRTRPGSIQSTVQQVIAAYGGIEAAALEAGISISTLSYGTEQREDRPGGLGVNHLDRLGRIEPGAALPMAQHFSALAGGVFHPVDLSGPSWSDMAGISKEFADVVTLHAVAHSDGSPDPRDYTLGEATEQIREIDELVTAALRHRAALMMKVRCSK</sequence>
<dbReference type="Proteomes" id="UP000002931">
    <property type="component" value="Unassembled WGS sequence"/>
</dbReference>
<evidence type="ECO:0000313" key="2">
    <source>
        <dbReference type="Proteomes" id="UP000002931"/>
    </source>
</evidence>
<comment type="caution">
    <text evidence="1">The sequence shown here is derived from an EMBL/GenBank/DDBJ whole genome shotgun (WGS) entry which is preliminary data.</text>
</comment>
<evidence type="ECO:0000313" key="1">
    <source>
        <dbReference type="EMBL" id="EAQ14301.1"/>
    </source>
</evidence>
<dbReference type="EMBL" id="AAMT01000002">
    <property type="protein sequence ID" value="EAQ14301.1"/>
    <property type="molecule type" value="Genomic_DNA"/>
</dbReference>
<dbReference type="eggNOG" id="ENOG50342CQ">
    <property type="taxonomic scope" value="Bacteria"/>
</dbReference>
<gene>
    <name evidence="1" type="ORF">RB2654_16566</name>
</gene>